<name>A0AAD1UHT3_EUPCR</name>
<dbReference type="PANTHER" id="PTHR22950">
    <property type="entry name" value="AMINO ACID TRANSPORTER"/>
    <property type="match status" value="1"/>
</dbReference>
<feature type="transmembrane region" description="Helical" evidence="5">
    <location>
        <begin position="56"/>
        <end position="75"/>
    </location>
</feature>
<dbReference type="AlphaFoldDB" id="A0AAD1UHT3"/>
<feature type="transmembrane region" description="Helical" evidence="5">
    <location>
        <begin position="146"/>
        <end position="162"/>
    </location>
</feature>
<evidence type="ECO:0000256" key="4">
    <source>
        <dbReference type="ARBA" id="ARBA00023136"/>
    </source>
</evidence>
<feature type="transmembrane region" description="Helical" evidence="5">
    <location>
        <begin position="174"/>
        <end position="193"/>
    </location>
</feature>
<keyword evidence="3 5" id="KW-1133">Transmembrane helix</keyword>
<gene>
    <name evidence="7" type="ORF">ECRASSUSDP1_LOCUS6897</name>
</gene>
<evidence type="ECO:0000313" key="7">
    <source>
        <dbReference type="EMBL" id="CAI2365580.1"/>
    </source>
</evidence>
<dbReference type="GO" id="GO:0015179">
    <property type="term" value="F:L-amino acid transmembrane transporter activity"/>
    <property type="evidence" value="ECO:0007669"/>
    <property type="project" value="TreeGrafter"/>
</dbReference>
<dbReference type="EMBL" id="CAMPGE010006701">
    <property type="protein sequence ID" value="CAI2365580.1"/>
    <property type="molecule type" value="Genomic_DNA"/>
</dbReference>
<keyword evidence="2 5" id="KW-0812">Transmembrane</keyword>
<comment type="caution">
    <text evidence="7">The sequence shown here is derived from an EMBL/GenBank/DDBJ whole genome shotgun (WGS) entry which is preliminary data.</text>
</comment>
<evidence type="ECO:0000313" key="8">
    <source>
        <dbReference type="Proteomes" id="UP001295684"/>
    </source>
</evidence>
<comment type="subcellular location">
    <subcellularLocation>
        <location evidence="1">Membrane</location>
        <topology evidence="1">Multi-pass membrane protein</topology>
    </subcellularLocation>
</comment>
<feature type="transmembrane region" description="Helical" evidence="5">
    <location>
        <begin position="253"/>
        <end position="276"/>
    </location>
</feature>
<evidence type="ECO:0000256" key="2">
    <source>
        <dbReference type="ARBA" id="ARBA00022692"/>
    </source>
</evidence>
<evidence type="ECO:0000259" key="6">
    <source>
        <dbReference type="Pfam" id="PF01490"/>
    </source>
</evidence>
<reference evidence="7" key="1">
    <citation type="submission" date="2023-07" db="EMBL/GenBank/DDBJ databases">
        <authorList>
            <consortium name="AG Swart"/>
            <person name="Singh M."/>
            <person name="Singh A."/>
            <person name="Seah K."/>
            <person name="Emmerich C."/>
        </authorList>
    </citation>
    <scope>NUCLEOTIDE SEQUENCE</scope>
    <source>
        <strain evidence="7">DP1</strain>
    </source>
</reference>
<evidence type="ECO:0000256" key="1">
    <source>
        <dbReference type="ARBA" id="ARBA00004141"/>
    </source>
</evidence>
<feature type="transmembrane region" description="Helical" evidence="5">
    <location>
        <begin position="104"/>
        <end position="125"/>
    </location>
</feature>
<keyword evidence="4 5" id="KW-0472">Membrane</keyword>
<feature type="transmembrane region" description="Helical" evidence="5">
    <location>
        <begin position="23"/>
        <end position="44"/>
    </location>
</feature>
<dbReference type="GO" id="GO:0016020">
    <property type="term" value="C:membrane"/>
    <property type="evidence" value="ECO:0007669"/>
    <property type="project" value="UniProtKB-SubCell"/>
</dbReference>
<feature type="transmembrane region" description="Helical" evidence="5">
    <location>
        <begin position="300"/>
        <end position="320"/>
    </location>
</feature>
<organism evidence="7 8">
    <name type="scientific">Euplotes crassus</name>
    <dbReference type="NCBI Taxonomy" id="5936"/>
    <lineage>
        <taxon>Eukaryota</taxon>
        <taxon>Sar</taxon>
        <taxon>Alveolata</taxon>
        <taxon>Ciliophora</taxon>
        <taxon>Intramacronucleata</taxon>
        <taxon>Spirotrichea</taxon>
        <taxon>Hypotrichia</taxon>
        <taxon>Euplotida</taxon>
        <taxon>Euplotidae</taxon>
        <taxon>Moneuplotes</taxon>
    </lineage>
</organism>
<keyword evidence="8" id="KW-1185">Reference proteome</keyword>
<dbReference type="InterPro" id="IPR013057">
    <property type="entry name" value="AA_transpt_TM"/>
</dbReference>
<dbReference type="Pfam" id="PF01490">
    <property type="entry name" value="Aa_trans"/>
    <property type="match status" value="1"/>
</dbReference>
<feature type="transmembrane region" description="Helical" evidence="5">
    <location>
        <begin position="468"/>
        <end position="490"/>
    </location>
</feature>
<feature type="transmembrane region" description="Helical" evidence="5">
    <location>
        <begin position="502"/>
        <end position="525"/>
    </location>
</feature>
<evidence type="ECO:0000256" key="3">
    <source>
        <dbReference type="ARBA" id="ARBA00022989"/>
    </source>
</evidence>
<sequence length="528" mass="60617">MEEALSTSSQNFGIKTPISGSRYSVAIAIIYIISITLGAGLVSLPYSILKSGIPWSIIYHIFNCACSIYSVHLYLKCAEVTGYDSIARIGCQVLGQSSLYLVNLWQFLLFGIVPLAYFIICSNILRNFISKSSWIEENAKNTIGSQWFTALLLTIFIFPWILKRNFSELKIPGILFFISLICFILLFFTIWLFDPAGLGGKNKAAEWDPFSFTFNKEFFDTLTTAYVAYGFHSGFFPVFNNLKEKNYNQGMKMITLSMTFCLFIVLSVSFAALYIFKDSIHPNIIENFESKENGESWEGYTLTALYMIFVCFHFPSIFMIGKDSLLTIVALVCLRGETQQRIEQSLSFDESKDLHKINTREVGEEKIGLLVEDQWNENESYINKSSFKTQIYNEQSLIDQCKNQHRETKSFKKERSFSTSLHDPLDICKANIETSSDRRRKMIYYSVTIFLFLLTVGLSLLIRDSEIVVQYLGIVGCSLLNYIFPGLFYFVIMRKHRVNNRLWQLTLAFALIVYGIMMIVLVVVIKLY</sequence>
<protein>
    <recommendedName>
        <fullName evidence="6">Amino acid transporter transmembrane domain-containing protein</fullName>
    </recommendedName>
</protein>
<feature type="domain" description="Amino acid transporter transmembrane" evidence="6">
    <location>
        <begin position="24"/>
        <end position="523"/>
    </location>
</feature>
<evidence type="ECO:0000256" key="5">
    <source>
        <dbReference type="SAM" id="Phobius"/>
    </source>
</evidence>
<accession>A0AAD1UHT3</accession>
<dbReference type="Proteomes" id="UP001295684">
    <property type="component" value="Unassembled WGS sequence"/>
</dbReference>
<feature type="transmembrane region" description="Helical" evidence="5">
    <location>
        <begin position="442"/>
        <end position="462"/>
    </location>
</feature>
<proteinExistence type="predicted"/>